<feature type="transmembrane region" description="Helical" evidence="1">
    <location>
        <begin position="85"/>
        <end position="109"/>
    </location>
</feature>
<accession>A0A3A1QR16</accession>
<keyword evidence="1" id="KW-0812">Transmembrane</keyword>
<keyword evidence="3" id="KW-1185">Reference proteome</keyword>
<feature type="transmembrane region" description="Helical" evidence="1">
    <location>
        <begin position="154"/>
        <end position="174"/>
    </location>
</feature>
<organism evidence="2 3">
    <name type="scientific">Bacillus salacetis</name>
    <dbReference type="NCBI Taxonomy" id="2315464"/>
    <lineage>
        <taxon>Bacteria</taxon>
        <taxon>Bacillati</taxon>
        <taxon>Bacillota</taxon>
        <taxon>Bacilli</taxon>
        <taxon>Bacillales</taxon>
        <taxon>Bacillaceae</taxon>
        <taxon>Bacillus</taxon>
    </lineage>
</organism>
<comment type="caution">
    <text evidence="2">The sequence shown here is derived from an EMBL/GenBank/DDBJ whole genome shotgun (WGS) entry which is preliminary data.</text>
</comment>
<dbReference type="OrthoDB" id="2596219at2"/>
<gene>
    <name evidence="2" type="ORF">D3H55_18575</name>
</gene>
<protein>
    <submittedName>
        <fullName evidence="2">Uncharacterized protein</fullName>
    </submittedName>
</protein>
<evidence type="ECO:0000313" key="3">
    <source>
        <dbReference type="Proteomes" id="UP000265801"/>
    </source>
</evidence>
<feature type="transmembrane region" description="Helical" evidence="1">
    <location>
        <begin position="49"/>
        <end position="73"/>
    </location>
</feature>
<feature type="transmembrane region" description="Helical" evidence="1">
    <location>
        <begin position="130"/>
        <end position="148"/>
    </location>
</feature>
<sequence>MKERAVQLIVWGLLFVLIDLKIVTFDIIHDLIGYIFIYKGIQKLPLSRWLGYAKISAVFLGILSVIEIFGLGYINLNELNQDFTIRLGAAGVLAILSLFFHINLLSGLLDSVDENYLKGQYSSLQKFKRFYLIFSLINIMSLPALMIFQEDLVFYLIILIAAGFIIEIVFIVKISSIKRFIPFKERAS</sequence>
<reference evidence="2 3" key="1">
    <citation type="submission" date="2018-09" db="EMBL/GenBank/DDBJ databases">
        <title>Bacillus saliacetes sp. nov., isolated from Thai shrimp paste (Ka-pi).</title>
        <authorList>
            <person name="Daroonpunt R."/>
            <person name="Tanasupawat S."/>
            <person name="Yiamsombut S."/>
        </authorList>
    </citation>
    <scope>NUCLEOTIDE SEQUENCE [LARGE SCALE GENOMIC DNA]</scope>
    <source>
        <strain evidence="2 3">SKP7-4</strain>
    </source>
</reference>
<dbReference type="RefSeq" id="WP_119548797.1">
    <property type="nucleotide sequence ID" value="NZ_QXIR01000031.1"/>
</dbReference>
<proteinExistence type="predicted"/>
<keyword evidence="1" id="KW-1133">Transmembrane helix</keyword>
<dbReference type="AlphaFoldDB" id="A0A3A1QR16"/>
<feature type="transmembrane region" description="Helical" evidence="1">
    <location>
        <begin position="6"/>
        <end position="28"/>
    </location>
</feature>
<dbReference type="Proteomes" id="UP000265801">
    <property type="component" value="Unassembled WGS sequence"/>
</dbReference>
<evidence type="ECO:0000256" key="1">
    <source>
        <dbReference type="SAM" id="Phobius"/>
    </source>
</evidence>
<name>A0A3A1QR16_9BACI</name>
<evidence type="ECO:0000313" key="2">
    <source>
        <dbReference type="EMBL" id="RIW29604.1"/>
    </source>
</evidence>
<keyword evidence="1" id="KW-0472">Membrane</keyword>
<dbReference type="EMBL" id="QXIR01000031">
    <property type="protein sequence ID" value="RIW29604.1"/>
    <property type="molecule type" value="Genomic_DNA"/>
</dbReference>